<reference evidence="2" key="1">
    <citation type="submission" date="2021-06" db="EMBL/GenBank/DDBJ databases">
        <authorList>
            <person name="Kallberg Y."/>
            <person name="Tangrot J."/>
            <person name="Rosling A."/>
        </authorList>
    </citation>
    <scope>NUCLEOTIDE SEQUENCE</scope>
    <source>
        <strain evidence="2">CL551</strain>
    </source>
</reference>
<feature type="non-terminal residue" evidence="2">
    <location>
        <position position="49"/>
    </location>
</feature>
<evidence type="ECO:0000313" key="3">
    <source>
        <dbReference type="Proteomes" id="UP000789342"/>
    </source>
</evidence>
<comment type="caution">
    <text evidence="2">The sequence shown here is derived from an EMBL/GenBank/DDBJ whole genome shotgun (WGS) entry which is preliminary data.</text>
</comment>
<accession>A0A9N9JR43</accession>
<dbReference type="EMBL" id="CAJVPV010060893">
    <property type="protein sequence ID" value="CAG8790442.1"/>
    <property type="molecule type" value="Genomic_DNA"/>
</dbReference>
<feature type="region of interest" description="Disordered" evidence="1">
    <location>
        <begin position="22"/>
        <end position="49"/>
    </location>
</feature>
<keyword evidence="3" id="KW-1185">Reference proteome</keyword>
<protein>
    <submittedName>
        <fullName evidence="2">8466_t:CDS:1</fullName>
    </submittedName>
</protein>
<dbReference type="AlphaFoldDB" id="A0A9N9JR43"/>
<name>A0A9N9JR43_9GLOM</name>
<proteinExistence type="predicted"/>
<feature type="non-terminal residue" evidence="2">
    <location>
        <position position="1"/>
    </location>
</feature>
<dbReference type="Proteomes" id="UP000789342">
    <property type="component" value="Unassembled WGS sequence"/>
</dbReference>
<sequence>RPNQKKRLELLFCRIRLGSEIDSKASDNEPGRGKRKEQGCENHFGALEP</sequence>
<gene>
    <name evidence="2" type="ORF">AMORRO_LOCUS18094</name>
</gene>
<organism evidence="2 3">
    <name type="scientific">Acaulospora morrowiae</name>
    <dbReference type="NCBI Taxonomy" id="94023"/>
    <lineage>
        <taxon>Eukaryota</taxon>
        <taxon>Fungi</taxon>
        <taxon>Fungi incertae sedis</taxon>
        <taxon>Mucoromycota</taxon>
        <taxon>Glomeromycotina</taxon>
        <taxon>Glomeromycetes</taxon>
        <taxon>Diversisporales</taxon>
        <taxon>Acaulosporaceae</taxon>
        <taxon>Acaulospora</taxon>
    </lineage>
</organism>
<evidence type="ECO:0000313" key="2">
    <source>
        <dbReference type="EMBL" id="CAG8790442.1"/>
    </source>
</evidence>
<evidence type="ECO:0000256" key="1">
    <source>
        <dbReference type="SAM" id="MobiDB-lite"/>
    </source>
</evidence>
<feature type="compositionally biased region" description="Basic and acidic residues" evidence="1">
    <location>
        <begin position="22"/>
        <end position="40"/>
    </location>
</feature>